<feature type="region of interest" description="Disordered" evidence="1">
    <location>
        <begin position="221"/>
        <end position="246"/>
    </location>
</feature>
<reference evidence="3 4" key="1">
    <citation type="submission" date="2016-10" db="EMBL/GenBank/DDBJ databases">
        <authorList>
            <person name="de Groot N.N."/>
        </authorList>
    </citation>
    <scope>NUCLEOTIDE SEQUENCE [LARGE SCALE GENOMIC DNA]</scope>
    <source>
        <strain evidence="3 4">CGMCC 4.6533</strain>
    </source>
</reference>
<evidence type="ECO:0000256" key="1">
    <source>
        <dbReference type="SAM" id="MobiDB-lite"/>
    </source>
</evidence>
<accession>A0A1G8MF35</accession>
<name>A0A1G8MF35_9ACTN</name>
<evidence type="ECO:0000313" key="4">
    <source>
        <dbReference type="Proteomes" id="UP000199202"/>
    </source>
</evidence>
<dbReference type="RefSeq" id="WP_090931903.1">
    <property type="nucleotide sequence ID" value="NZ_FNDJ01000006.1"/>
</dbReference>
<keyword evidence="4" id="KW-1185">Reference proteome</keyword>
<organism evidence="3 4">
    <name type="scientific">Nonomuraea jiangxiensis</name>
    <dbReference type="NCBI Taxonomy" id="633440"/>
    <lineage>
        <taxon>Bacteria</taxon>
        <taxon>Bacillati</taxon>
        <taxon>Actinomycetota</taxon>
        <taxon>Actinomycetes</taxon>
        <taxon>Streptosporangiales</taxon>
        <taxon>Streptosporangiaceae</taxon>
        <taxon>Nonomuraea</taxon>
    </lineage>
</organism>
<keyword evidence="2" id="KW-0472">Membrane</keyword>
<evidence type="ECO:0000313" key="3">
    <source>
        <dbReference type="EMBL" id="SDI66445.1"/>
    </source>
</evidence>
<keyword evidence="2" id="KW-1133">Transmembrane helix</keyword>
<dbReference type="EMBL" id="FNDJ01000006">
    <property type="protein sequence ID" value="SDI66445.1"/>
    <property type="molecule type" value="Genomic_DNA"/>
</dbReference>
<sequence>MDFWGTVLVVFRRWYVTVPAFLLALAAAYGVYQTIPVIYQSNAVLVLTIPPTGGSVPVDPKYPNPRTNPLLNYDGALNVSASILLQVLSAPETAAQLGAPPGGETTYTVNNGSANPELLASGPFVIIEARSPSAEVAHTLVTKLVERAKAEMAARQSLLKAPRSTFIQLTDMVAPTTPQEQRGGKSRSAAAVLALGLFACLTAGFATESLAAALRRRRLSRQAAPTRDTEADPASEAGAEGLVLRP</sequence>
<keyword evidence="2" id="KW-0812">Transmembrane</keyword>
<dbReference type="OrthoDB" id="3522370at2"/>
<proteinExistence type="predicted"/>
<dbReference type="STRING" id="633440.SAMN05421869_106392"/>
<dbReference type="Proteomes" id="UP000199202">
    <property type="component" value="Unassembled WGS sequence"/>
</dbReference>
<feature type="transmembrane region" description="Helical" evidence="2">
    <location>
        <begin position="12"/>
        <end position="32"/>
    </location>
</feature>
<evidence type="ECO:0000256" key="2">
    <source>
        <dbReference type="SAM" id="Phobius"/>
    </source>
</evidence>
<protein>
    <recommendedName>
        <fullName evidence="5">Capsular polysaccharide biosynthesis protein</fullName>
    </recommendedName>
</protein>
<gene>
    <name evidence="3" type="ORF">SAMN05421869_106392</name>
</gene>
<evidence type="ECO:0008006" key="5">
    <source>
        <dbReference type="Google" id="ProtNLM"/>
    </source>
</evidence>
<dbReference type="AlphaFoldDB" id="A0A1G8MF35"/>
<feature type="transmembrane region" description="Helical" evidence="2">
    <location>
        <begin position="189"/>
        <end position="214"/>
    </location>
</feature>